<dbReference type="STRING" id="545694.TREPR_3846"/>
<dbReference type="SUPFAM" id="SSF56112">
    <property type="entry name" value="Protein kinase-like (PK-like)"/>
    <property type="match status" value="1"/>
</dbReference>
<evidence type="ECO:0000313" key="3">
    <source>
        <dbReference type="Proteomes" id="UP000009223"/>
    </source>
</evidence>
<dbReference type="AlphaFoldDB" id="F5YP46"/>
<sequence>MAGDRLSLLTGLLDKFAIYGEFESAEPFGSGHINATFRSRWNQAGVPVRYLHQRINEKVFLRPHEVMENIQRVTAHITEKLRGAPGWSRRTLTLVPGRDGKPWVRDAEGGWWRTYLFIEGTHSQEVVSSPGEAAFLGKSIGHFQKQLADLGGERLHEAIPDFHNMEYRYRRFYEALARDTANRAGEIPEEIAFMRENEDRGCILIRALRDGSIPERICHNDTKLNNILIDDVDSEALCVGDLDTVMPGTILFDTGDLIRTVTTRAEEDERDLSRVVFDPELFKFLMEGYLSEAAEFLTGEERGLLAESGRTITQIMGLRFLTDYLEGDQYYHIDRPGHNLDRCRNQIALIRSMDSRWGEAERIINKLDFSGSAGAS</sequence>
<proteinExistence type="predicted"/>
<evidence type="ECO:0000259" key="1">
    <source>
        <dbReference type="Pfam" id="PF01636"/>
    </source>
</evidence>
<feature type="domain" description="Aminoglycoside phosphotransferase" evidence="1">
    <location>
        <begin position="25"/>
        <end position="266"/>
    </location>
</feature>
<dbReference type="OrthoDB" id="526037at2"/>
<protein>
    <submittedName>
        <fullName evidence="2">MdsC protein</fullName>
    </submittedName>
</protein>
<dbReference type="InterPro" id="IPR002575">
    <property type="entry name" value="Aminoglycoside_PTrfase"/>
</dbReference>
<dbReference type="Gene3D" id="3.90.1200.10">
    <property type="match status" value="1"/>
</dbReference>
<name>F5YP46_TREPZ</name>
<keyword evidence="3" id="KW-1185">Reference proteome</keyword>
<evidence type="ECO:0000313" key="2">
    <source>
        <dbReference type="EMBL" id="AEF84335.1"/>
    </source>
</evidence>
<reference evidence="2 3" key="2">
    <citation type="journal article" date="2011" name="ISME J.">
        <title>RNA-seq reveals cooperative metabolic interactions between two termite-gut spirochete species in co-culture.</title>
        <authorList>
            <person name="Rosenthal A.Z."/>
            <person name="Matson E.G."/>
            <person name="Eldar A."/>
            <person name="Leadbetter J.R."/>
        </authorList>
    </citation>
    <scope>NUCLEOTIDE SEQUENCE [LARGE SCALE GENOMIC DNA]</scope>
    <source>
        <strain evidence="3">ATCC BAA-887 / DSM 12427 / ZAS-2</strain>
    </source>
</reference>
<dbReference type="RefSeq" id="WP_015706492.1">
    <property type="nucleotide sequence ID" value="NC_015578.1"/>
</dbReference>
<dbReference type="eggNOG" id="COG2334">
    <property type="taxonomic scope" value="Bacteria"/>
</dbReference>
<dbReference type="InterPro" id="IPR011009">
    <property type="entry name" value="Kinase-like_dom_sf"/>
</dbReference>
<dbReference type="Proteomes" id="UP000009223">
    <property type="component" value="Chromosome"/>
</dbReference>
<dbReference type="KEGG" id="tpi:TREPR_3846"/>
<gene>
    <name evidence="2" type="ordered locus">TREPR_3846</name>
</gene>
<reference evidence="3" key="1">
    <citation type="submission" date="2009-12" db="EMBL/GenBank/DDBJ databases">
        <title>Complete sequence of Treponema primitia strain ZAS-2.</title>
        <authorList>
            <person name="Tetu S.G."/>
            <person name="Matson E."/>
            <person name="Ren Q."/>
            <person name="Seshadri R."/>
            <person name="Elbourne L."/>
            <person name="Hassan K.A."/>
            <person name="Durkin A."/>
            <person name="Radune D."/>
            <person name="Mohamoud Y."/>
            <person name="Shay R."/>
            <person name="Jin S."/>
            <person name="Zhang X."/>
            <person name="Lucey K."/>
            <person name="Ballor N.R."/>
            <person name="Ottesen E."/>
            <person name="Rosenthal R."/>
            <person name="Allen A."/>
            <person name="Leadbetter J.R."/>
            <person name="Paulsen I.T."/>
        </authorList>
    </citation>
    <scope>NUCLEOTIDE SEQUENCE [LARGE SCALE GENOMIC DNA]</scope>
    <source>
        <strain evidence="3">ATCC BAA-887 / DSM 12427 / ZAS-2</strain>
    </source>
</reference>
<dbReference type="HOGENOM" id="CLU_037718_0_0_12"/>
<dbReference type="EMBL" id="CP001843">
    <property type="protein sequence ID" value="AEF84335.1"/>
    <property type="molecule type" value="Genomic_DNA"/>
</dbReference>
<dbReference type="Pfam" id="PF01636">
    <property type="entry name" value="APH"/>
    <property type="match status" value="1"/>
</dbReference>
<organism evidence="2 3">
    <name type="scientific">Treponema primitia (strain ATCC BAA-887 / DSM 12427 / ZAS-2)</name>
    <dbReference type="NCBI Taxonomy" id="545694"/>
    <lineage>
        <taxon>Bacteria</taxon>
        <taxon>Pseudomonadati</taxon>
        <taxon>Spirochaetota</taxon>
        <taxon>Spirochaetia</taxon>
        <taxon>Spirochaetales</taxon>
        <taxon>Treponemataceae</taxon>
        <taxon>Treponema</taxon>
    </lineage>
</organism>
<accession>F5YP46</accession>